<dbReference type="PANTHER" id="PTHR48070">
    <property type="entry name" value="ESTERASE OVCA2"/>
    <property type="match status" value="1"/>
</dbReference>
<gene>
    <name evidence="3" type="ORF">P171DRAFT_437007</name>
</gene>
<dbReference type="OrthoDB" id="2094269at2759"/>
<dbReference type="GO" id="GO:0005737">
    <property type="term" value="C:cytoplasm"/>
    <property type="evidence" value="ECO:0007669"/>
    <property type="project" value="TreeGrafter"/>
</dbReference>
<name>A0A9P4U513_9PLEO</name>
<accession>A0A9P4U513</accession>
<dbReference type="Proteomes" id="UP000799764">
    <property type="component" value="Unassembled WGS sequence"/>
</dbReference>
<evidence type="ECO:0000313" key="4">
    <source>
        <dbReference type="Proteomes" id="UP000799764"/>
    </source>
</evidence>
<dbReference type="InterPro" id="IPR050593">
    <property type="entry name" value="LovG"/>
</dbReference>
<organism evidence="3 4">
    <name type="scientific">Karstenula rhodostoma CBS 690.94</name>
    <dbReference type="NCBI Taxonomy" id="1392251"/>
    <lineage>
        <taxon>Eukaryota</taxon>
        <taxon>Fungi</taxon>
        <taxon>Dikarya</taxon>
        <taxon>Ascomycota</taxon>
        <taxon>Pezizomycotina</taxon>
        <taxon>Dothideomycetes</taxon>
        <taxon>Pleosporomycetidae</taxon>
        <taxon>Pleosporales</taxon>
        <taxon>Massarineae</taxon>
        <taxon>Didymosphaeriaceae</taxon>
        <taxon>Karstenula</taxon>
    </lineage>
</organism>
<reference evidence="3" key="1">
    <citation type="journal article" date="2020" name="Stud. Mycol.">
        <title>101 Dothideomycetes genomes: a test case for predicting lifestyles and emergence of pathogens.</title>
        <authorList>
            <person name="Haridas S."/>
            <person name="Albert R."/>
            <person name="Binder M."/>
            <person name="Bloem J."/>
            <person name="Labutti K."/>
            <person name="Salamov A."/>
            <person name="Andreopoulos B."/>
            <person name="Baker S."/>
            <person name="Barry K."/>
            <person name="Bills G."/>
            <person name="Bluhm B."/>
            <person name="Cannon C."/>
            <person name="Castanera R."/>
            <person name="Culley D."/>
            <person name="Daum C."/>
            <person name="Ezra D."/>
            <person name="Gonzalez J."/>
            <person name="Henrissat B."/>
            <person name="Kuo A."/>
            <person name="Liang C."/>
            <person name="Lipzen A."/>
            <person name="Lutzoni F."/>
            <person name="Magnuson J."/>
            <person name="Mondo S."/>
            <person name="Nolan M."/>
            <person name="Ohm R."/>
            <person name="Pangilinan J."/>
            <person name="Park H.-J."/>
            <person name="Ramirez L."/>
            <person name="Alfaro M."/>
            <person name="Sun H."/>
            <person name="Tritt A."/>
            <person name="Yoshinaga Y."/>
            <person name="Zwiers L.-H."/>
            <person name="Turgeon B."/>
            <person name="Goodwin S."/>
            <person name="Spatafora J."/>
            <person name="Crous P."/>
            <person name="Grigoriev I."/>
        </authorList>
    </citation>
    <scope>NUCLEOTIDE SEQUENCE</scope>
    <source>
        <strain evidence="3">CBS 690.94</strain>
    </source>
</reference>
<proteinExistence type="predicted"/>
<dbReference type="AlphaFoldDB" id="A0A9P4U513"/>
<dbReference type="GO" id="GO:0019748">
    <property type="term" value="P:secondary metabolic process"/>
    <property type="evidence" value="ECO:0007669"/>
    <property type="project" value="TreeGrafter"/>
</dbReference>
<sequence length="179" mass="19686">MAEEISHFSNPDACHFQYFDPNARSYLRALQCLETYIQMNGPFDGVFGFSQGAGLALMYLIRHKHLHPYAPQPFKLAVLSLRVGVYDLGQWMKNGISVPLLSMPRGLSKIDLPVAVVWGENDWDAAKFEATTTTAPVRDEDVWTFVHAGGHEPPSPKVEGSIIGAVKAINTAVTQALGM</sequence>
<dbReference type="InterPro" id="IPR005645">
    <property type="entry name" value="FSH-like_dom"/>
</dbReference>
<dbReference type="EMBL" id="MU001512">
    <property type="protein sequence ID" value="KAF2438544.1"/>
    <property type="molecule type" value="Genomic_DNA"/>
</dbReference>
<dbReference type="GO" id="GO:0005634">
    <property type="term" value="C:nucleus"/>
    <property type="evidence" value="ECO:0007669"/>
    <property type="project" value="TreeGrafter"/>
</dbReference>
<dbReference type="GO" id="GO:0016787">
    <property type="term" value="F:hydrolase activity"/>
    <property type="evidence" value="ECO:0007669"/>
    <property type="project" value="UniProtKB-KW"/>
</dbReference>
<evidence type="ECO:0000256" key="1">
    <source>
        <dbReference type="ARBA" id="ARBA00022801"/>
    </source>
</evidence>
<dbReference type="SUPFAM" id="SSF53474">
    <property type="entry name" value="alpha/beta-Hydrolases"/>
    <property type="match status" value="1"/>
</dbReference>
<dbReference type="Gene3D" id="3.40.50.1820">
    <property type="entry name" value="alpha/beta hydrolase"/>
    <property type="match status" value="1"/>
</dbReference>
<keyword evidence="1" id="KW-0378">Hydrolase</keyword>
<dbReference type="Pfam" id="PF03959">
    <property type="entry name" value="FSH1"/>
    <property type="match status" value="1"/>
</dbReference>
<feature type="domain" description="Serine hydrolase" evidence="2">
    <location>
        <begin position="20"/>
        <end position="156"/>
    </location>
</feature>
<protein>
    <recommendedName>
        <fullName evidence="2">Serine hydrolase domain-containing protein</fullName>
    </recommendedName>
</protein>
<comment type="caution">
    <text evidence="3">The sequence shown here is derived from an EMBL/GenBank/DDBJ whole genome shotgun (WGS) entry which is preliminary data.</text>
</comment>
<keyword evidence="4" id="KW-1185">Reference proteome</keyword>
<dbReference type="InterPro" id="IPR029058">
    <property type="entry name" value="AB_hydrolase_fold"/>
</dbReference>
<dbReference type="PANTHER" id="PTHR48070:SF6">
    <property type="entry name" value="ESTERASE OVCA2"/>
    <property type="match status" value="1"/>
</dbReference>
<evidence type="ECO:0000313" key="3">
    <source>
        <dbReference type="EMBL" id="KAF2438544.1"/>
    </source>
</evidence>
<evidence type="ECO:0000259" key="2">
    <source>
        <dbReference type="Pfam" id="PF03959"/>
    </source>
</evidence>